<evidence type="ECO:0000313" key="1">
    <source>
        <dbReference type="EMBL" id="BAM48303.1"/>
    </source>
</evidence>
<keyword evidence="2" id="KW-1185">Reference proteome</keyword>
<dbReference type="AlphaFoldDB" id="K0J810"/>
<dbReference type="STRING" id="698758.AXY_21710"/>
<dbReference type="RefSeq" id="WP_015010886.1">
    <property type="nucleotide sequence ID" value="NC_018704.1"/>
</dbReference>
<dbReference type="eggNOG" id="COG0789">
    <property type="taxonomic scope" value="Bacteria"/>
</dbReference>
<evidence type="ECO:0000313" key="2">
    <source>
        <dbReference type="Proteomes" id="UP000006294"/>
    </source>
</evidence>
<protein>
    <recommendedName>
        <fullName evidence="3">DUF1836 domain-containing protein</fullName>
    </recommendedName>
</protein>
<dbReference type="PANTHER" id="PTHR40056:SF1">
    <property type="entry name" value="DUF1836 DOMAIN-CONTAINING PROTEIN"/>
    <property type="match status" value="1"/>
</dbReference>
<name>K0J810_AMPXN</name>
<dbReference type="OrthoDB" id="3191472at2"/>
<evidence type="ECO:0008006" key="3">
    <source>
        <dbReference type="Google" id="ProtNLM"/>
    </source>
</evidence>
<accession>K0J810</accession>
<dbReference type="HOGENOM" id="CLU_085303_0_1_9"/>
<gene>
    <name evidence="1" type="ordered locus">AXY_21710</name>
</gene>
<organism evidence="1 2">
    <name type="scientific">Amphibacillus xylanus (strain ATCC 51415 / DSM 6626 / JCM 7361 / LMG 17667 / NBRC 15112 / Ep01)</name>
    <dbReference type="NCBI Taxonomy" id="698758"/>
    <lineage>
        <taxon>Bacteria</taxon>
        <taxon>Bacillati</taxon>
        <taxon>Bacillota</taxon>
        <taxon>Bacilli</taxon>
        <taxon>Bacillales</taxon>
        <taxon>Bacillaceae</taxon>
        <taxon>Amphibacillus</taxon>
    </lineage>
</organism>
<sequence>MDWLKEVVTSLNFDRIIERDDIPKIDLYMDQVTQLFEGAYAAGKRNQEDKILTKTMINNYAKDNLLFPIKNKRYTKEHIMFIQFIYQLKASLSIRDTKTVLEKLNQSVKEESIDIDQIYDQYVLLMDKQVDDFVQSLPRMLEEVDEIVAEMDDHDQVYLKQLFLIFSLVHQSNMYRRLAERLTDRLVEDSKTDNKQKD</sequence>
<dbReference type="PATRIC" id="fig|698758.3.peg.2182"/>
<reference evidence="1 2" key="1">
    <citation type="submission" date="2011-01" db="EMBL/GenBank/DDBJ databases">
        <title>Whole genome sequence of Amphibacillus xylinus NBRC 15112.</title>
        <authorList>
            <person name="Nakazawa H."/>
            <person name="Katano Y."/>
            <person name="Nakamura S."/>
            <person name="Sasagawa M."/>
            <person name="Fukada J."/>
            <person name="Arai T."/>
            <person name="Sasakura N."/>
            <person name="Mochizuki D."/>
            <person name="Hosoyama A."/>
            <person name="Harada K."/>
            <person name="Horikawa H."/>
            <person name="Kato Y."/>
            <person name="Harada T."/>
            <person name="Sasaki K."/>
            <person name="Sekiguchi M."/>
            <person name="Hodoyama M."/>
            <person name="Nishiko R."/>
            <person name="Narita H."/>
            <person name="Hanamaki A."/>
            <person name="Hata C."/>
            <person name="Konno Y."/>
            <person name="Niimura Y."/>
            <person name="Yamazaki S."/>
            <person name="Fujita N."/>
        </authorList>
    </citation>
    <scope>NUCLEOTIDE SEQUENCE [LARGE SCALE GENOMIC DNA]</scope>
    <source>
        <strain evidence="2">ATCC 51415 / DSM 6626 / JCM 7361 / LMG 17667 / NBRC 15112 / Ep01</strain>
    </source>
</reference>
<proteinExistence type="predicted"/>
<dbReference type="InterPro" id="IPR014975">
    <property type="entry name" value="DUF1836"/>
</dbReference>
<dbReference type="PANTHER" id="PTHR40056">
    <property type="entry name" value="HYPOTHETICAL CYTOSOLIC PROTEIN"/>
    <property type="match status" value="1"/>
</dbReference>
<dbReference type="EMBL" id="AP012050">
    <property type="protein sequence ID" value="BAM48303.1"/>
    <property type="molecule type" value="Genomic_DNA"/>
</dbReference>
<dbReference type="KEGG" id="axl:AXY_21710"/>
<dbReference type="Pfam" id="PF08876">
    <property type="entry name" value="DUF1836"/>
    <property type="match status" value="1"/>
</dbReference>
<dbReference type="Proteomes" id="UP000006294">
    <property type="component" value="Chromosome"/>
</dbReference>